<dbReference type="AlphaFoldDB" id="U4KFD1"/>
<accession>U4KFD1</accession>
<name>U4KFD1_9VIBR</name>
<sequence>MNFQKIILAASMVLSTTAFADTGVNKQTNGFKFEAGSSVFEISEVDKIGIYSKHEYKFNGKKLGFTELVALNAKQIGTSEDADYFVVKGSTGGSACAEVLSIVKVTNDYLVFSPTINACGGIVSIEYVDDRDINRVNVKVLERDERTRVSYKVVGSTVLVNGRNEMKDQYSFLKHN</sequence>
<feature type="chain" id="PRO_5004650383" evidence="1">
    <location>
        <begin position="21"/>
        <end position="176"/>
    </location>
</feature>
<dbReference type="KEGG" id="vni:VIBNI_A1620"/>
<dbReference type="RefSeq" id="WP_022550633.1">
    <property type="nucleotide sequence ID" value="NC_022528.1"/>
</dbReference>
<reference evidence="2 3" key="1">
    <citation type="journal article" date="2013" name="ISME J.">
        <title>Comparative genomics of pathogenic lineages of Vibrio nigripulchritudo identifies virulence-associated traits.</title>
        <authorList>
            <person name="Goudenege D."/>
            <person name="Labreuche Y."/>
            <person name="Krin E."/>
            <person name="Ansquer D."/>
            <person name="Mangenot S."/>
            <person name="Calteau A."/>
            <person name="Medigue C."/>
            <person name="Mazel D."/>
            <person name="Polz M.F."/>
            <person name="Le Roux F."/>
        </authorList>
    </citation>
    <scope>NUCLEOTIDE SEQUENCE [LARGE SCALE GENOMIC DNA]</scope>
    <source>
        <strain evidence="3">SnF1</strain>
    </source>
</reference>
<feature type="signal peptide" evidence="1">
    <location>
        <begin position="1"/>
        <end position="20"/>
    </location>
</feature>
<gene>
    <name evidence="2" type="ORF">VIBNI_A1620</name>
</gene>
<organism evidence="2 3">
    <name type="scientific">Vibrio nigripulchritudo</name>
    <dbReference type="NCBI Taxonomy" id="28173"/>
    <lineage>
        <taxon>Bacteria</taxon>
        <taxon>Pseudomonadati</taxon>
        <taxon>Pseudomonadota</taxon>
        <taxon>Gammaproteobacteria</taxon>
        <taxon>Vibrionales</taxon>
        <taxon>Vibrionaceae</taxon>
        <taxon>Vibrio</taxon>
    </lineage>
</organism>
<evidence type="ECO:0000313" key="2">
    <source>
        <dbReference type="EMBL" id="CCO57733.1"/>
    </source>
</evidence>
<dbReference type="OrthoDB" id="5866387at2"/>
<dbReference type="Proteomes" id="UP000016895">
    <property type="component" value="Chromosome 1"/>
</dbReference>
<proteinExistence type="predicted"/>
<protein>
    <submittedName>
        <fullName evidence="2">Putative ATPase involved in replication control, Cdc46/Mcm family</fullName>
    </submittedName>
</protein>
<evidence type="ECO:0000256" key="1">
    <source>
        <dbReference type="SAM" id="SignalP"/>
    </source>
</evidence>
<dbReference type="EMBL" id="FO203526">
    <property type="protein sequence ID" value="CCO57733.1"/>
    <property type="molecule type" value="Genomic_DNA"/>
</dbReference>
<keyword evidence="1" id="KW-0732">Signal</keyword>
<dbReference type="PATRIC" id="fig|1260221.3.peg.1545"/>
<keyword evidence="3" id="KW-1185">Reference proteome</keyword>
<evidence type="ECO:0000313" key="3">
    <source>
        <dbReference type="Proteomes" id="UP000016895"/>
    </source>
</evidence>